<name>A0AAQ2C3T2_9MICO</name>
<reference evidence="1 2" key="1">
    <citation type="submission" date="2019-03" db="EMBL/GenBank/DDBJ databases">
        <title>Genomics of glacier-inhabiting Cryobacterium strains.</title>
        <authorList>
            <person name="Liu Q."/>
            <person name="Xin Y.-H."/>
        </authorList>
    </citation>
    <scope>NUCLEOTIDE SEQUENCE [LARGE SCALE GENOMIC DNA]</scope>
    <source>
        <strain evidence="2">TMT1-22</strain>
    </source>
</reference>
<organism evidence="1 2">
    <name type="scientific">Cryobacterium shii</name>
    <dbReference type="NCBI Taxonomy" id="1259235"/>
    <lineage>
        <taxon>Bacteria</taxon>
        <taxon>Bacillati</taxon>
        <taxon>Actinomycetota</taxon>
        <taxon>Actinomycetes</taxon>
        <taxon>Micrococcales</taxon>
        <taxon>Microbacteriaceae</taxon>
        <taxon>Cryobacterium</taxon>
    </lineage>
</organism>
<sequence length="39" mass="4500">MDMRLELVPLPPTDVDGIRYAYFSDPDGNPRARPQLARR</sequence>
<evidence type="ECO:0000313" key="2">
    <source>
        <dbReference type="Proteomes" id="UP000297403"/>
    </source>
</evidence>
<gene>
    <name evidence="1" type="ORF">E3O49_15010</name>
</gene>
<comment type="caution">
    <text evidence="1">The sequence shown here is derived from an EMBL/GenBank/DDBJ whole genome shotgun (WGS) entry which is preliminary data.</text>
</comment>
<dbReference type="Proteomes" id="UP000297403">
    <property type="component" value="Unassembled WGS sequence"/>
</dbReference>
<accession>A0AAQ2C3T2</accession>
<protein>
    <submittedName>
        <fullName evidence="1">VOC family protein</fullName>
    </submittedName>
</protein>
<dbReference type="RefSeq" id="WP_134367205.1">
    <property type="nucleotide sequence ID" value="NZ_SOFY01000082.1"/>
</dbReference>
<dbReference type="EMBL" id="SOFY01000082">
    <property type="protein sequence ID" value="TFC42014.1"/>
    <property type="molecule type" value="Genomic_DNA"/>
</dbReference>
<keyword evidence="2" id="KW-1185">Reference proteome</keyword>
<evidence type="ECO:0000313" key="1">
    <source>
        <dbReference type="EMBL" id="TFC42014.1"/>
    </source>
</evidence>
<dbReference type="AlphaFoldDB" id="A0AAQ2C3T2"/>
<proteinExistence type="predicted"/>
<dbReference type="CDD" id="cd06587">
    <property type="entry name" value="VOC"/>
    <property type="match status" value="1"/>
</dbReference>